<dbReference type="Proteomes" id="UP001501747">
    <property type="component" value="Unassembled WGS sequence"/>
</dbReference>
<reference evidence="2" key="1">
    <citation type="journal article" date="2019" name="Int. J. Syst. Evol. Microbiol.">
        <title>The Global Catalogue of Microorganisms (GCM) 10K type strain sequencing project: providing services to taxonomists for standard genome sequencing and annotation.</title>
        <authorList>
            <consortium name="The Broad Institute Genomics Platform"/>
            <consortium name="The Broad Institute Genome Sequencing Center for Infectious Disease"/>
            <person name="Wu L."/>
            <person name="Ma J."/>
        </authorList>
    </citation>
    <scope>NUCLEOTIDE SEQUENCE [LARGE SCALE GENOMIC DNA]</scope>
    <source>
        <strain evidence="2">JCM 17342</strain>
    </source>
</reference>
<keyword evidence="2" id="KW-1185">Reference proteome</keyword>
<protein>
    <submittedName>
        <fullName evidence="1">Uncharacterized protein</fullName>
    </submittedName>
</protein>
<gene>
    <name evidence="1" type="ORF">GCM10022247_71570</name>
</gene>
<proteinExistence type="predicted"/>
<evidence type="ECO:0000313" key="2">
    <source>
        <dbReference type="Proteomes" id="UP001501747"/>
    </source>
</evidence>
<accession>A0ABP7U408</accession>
<dbReference type="EMBL" id="BAABAL010000026">
    <property type="protein sequence ID" value="GAA4035611.1"/>
    <property type="molecule type" value="Genomic_DNA"/>
</dbReference>
<dbReference type="RefSeq" id="WP_344885438.1">
    <property type="nucleotide sequence ID" value="NZ_BAABAL010000026.1"/>
</dbReference>
<name>A0ABP7U408_9PSEU</name>
<comment type="caution">
    <text evidence="1">The sequence shown here is derived from an EMBL/GenBank/DDBJ whole genome shotgun (WGS) entry which is preliminary data.</text>
</comment>
<organism evidence="1 2">
    <name type="scientific">Allokutzneria multivorans</name>
    <dbReference type="NCBI Taxonomy" id="1142134"/>
    <lineage>
        <taxon>Bacteria</taxon>
        <taxon>Bacillati</taxon>
        <taxon>Actinomycetota</taxon>
        <taxon>Actinomycetes</taxon>
        <taxon>Pseudonocardiales</taxon>
        <taxon>Pseudonocardiaceae</taxon>
        <taxon>Allokutzneria</taxon>
    </lineage>
</organism>
<evidence type="ECO:0000313" key="1">
    <source>
        <dbReference type="EMBL" id="GAA4035611.1"/>
    </source>
</evidence>
<sequence>MTLISEPPASVQPLGLTLGPAPGPAELVVGDTVGAISMRAGLGAETNAMLSLHLLTGPVLGIPGHPERWVFLTGPVTPVRVDTVLDLVRIDVHLLAPGTRLALPPLAAGEPGSRWVVRPRPGHDLPPWQAVVSAARSTSSMCRNWSNS</sequence>